<keyword evidence="1" id="KW-0472">Membrane</keyword>
<feature type="transmembrane region" description="Helical" evidence="1">
    <location>
        <begin position="112"/>
        <end position="130"/>
    </location>
</feature>
<sequence>MTLFGVFMMGREILKHWSSRAKKSSTVHSGDLKTPMRQTSGRAKVICSLLGVVLGGLACLYLALVAAAGQVETEQALQIAFGGVALSIFLLLVAVTTGIVGIFKRGYALGRVPGYFVIGAVLAFSTIRYFRINLLEWQQFAEVLH</sequence>
<reference evidence="2 3" key="1">
    <citation type="submission" date="2019-05" db="EMBL/GenBank/DDBJ databases">
        <title>Draft genome sequence of Pelagicola sp. DSW4-44.</title>
        <authorList>
            <person name="Oh J."/>
        </authorList>
    </citation>
    <scope>NUCLEOTIDE SEQUENCE [LARGE SCALE GENOMIC DNA]</scope>
    <source>
        <strain evidence="2 3">DSW4-44</strain>
    </source>
</reference>
<accession>A0ABY2V3W4</accession>
<evidence type="ECO:0000313" key="3">
    <source>
        <dbReference type="Proteomes" id="UP000305041"/>
    </source>
</evidence>
<protein>
    <recommendedName>
        <fullName evidence="4">Tripartite tricarboxylate transporter TctB family protein</fullName>
    </recommendedName>
</protein>
<keyword evidence="3" id="KW-1185">Reference proteome</keyword>
<feature type="transmembrane region" description="Helical" evidence="1">
    <location>
        <begin position="45"/>
        <end position="67"/>
    </location>
</feature>
<organism evidence="2 3">
    <name type="scientific">Parasedimentitalea maritima</name>
    <dbReference type="NCBI Taxonomy" id="2578117"/>
    <lineage>
        <taxon>Bacteria</taxon>
        <taxon>Pseudomonadati</taxon>
        <taxon>Pseudomonadota</taxon>
        <taxon>Alphaproteobacteria</taxon>
        <taxon>Rhodobacterales</taxon>
        <taxon>Paracoccaceae</taxon>
        <taxon>Parasedimentitalea</taxon>
    </lineage>
</organism>
<evidence type="ECO:0000256" key="1">
    <source>
        <dbReference type="SAM" id="Phobius"/>
    </source>
</evidence>
<name>A0ABY2V3W4_9RHOB</name>
<proteinExistence type="predicted"/>
<evidence type="ECO:0000313" key="2">
    <source>
        <dbReference type="EMBL" id="TLP67863.1"/>
    </source>
</evidence>
<evidence type="ECO:0008006" key="4">
    <source>
        <dbReference type="Google" id="ProtNLM"/>
    </source>
</evidence>
<dbReference type="RefSeq" id="WP_212744733.1">
    <property type="nucleotide sequence ID" value="NZ_VAUA01000002.1"/>
</dbReference>
<feature type="transmembrane region" description="Helical" evidence="1">
    <location>
        <begin position="79"/>
        <end position="100"/>
    </location>
</feature>
<comment type="caution">
    <text evidence="2">The sequence shown here is derived from an EMBL/GenBank/DDBJ whole genome shotgun (WGS) entry which is preliminary data.</text>
</comment>
<keyword evidence="1" id="KW-0812">Transmembrane</keyword>
<dbReference type="Proteomes" id="UP000305041">
    <property type="component" value="Unassembled WGS sequence"/>
</dbReference>
<gene>
    <name evidence="2" type="ORF">FEE96_04865</name>
</gene>
<keyword evidence="1" id="KW-1133">Transmembrane helix</keyword>
<dbReference type="EMBL" id="VAUA01000002">
    <property type="protein sequence ID" value="TLP67863.1"/>
    <property type="molecule type" value="Genomic_DNA"/>
</dbReference>